<evidence type="ECO:0000256" key="1">
    <source>
        <dbReference type="SAM" id="MobiDB-lite"/>
    </source>
</evidence>
<dbReference type="Proteomes" id="UP000054567">
    <property type="component" value="Unassembled WGS sequence"/>
</dbReference>
<feature type="region of interest" description="Disordered" evidence="1">
    <location>
        <begin position="227"/>
        <end position="295"/>
    </location>
</feature>
<feature type="compositionally biased region" description="Acidic residues" evidence="1">
    <location>
        <begin position="177"/>
        <end position="189"/>
    </location>
</feature>
<reference evidence="3" key="2">
    <citation type="journal article" date="2009" name="Genome Res.">
        <title>Comparative genomic analyses of the human fungal pathogens Coccidioides and their relatives.</title>
        <authorList>
            <person name="Sharpton T.J."/>
            <person name="Stajich J.E."/>
            <person name="Rounsley S.D."/>
            <person name="Gardner M.J."/>
            <person name="Wortman J.R."/>
            <person name="Jordar V.S."/>
            <person name="Maiti R."/>
            <person name="Kodira C.D."/>
            <person name="Neafsey D.E."/>
            <person name="Zeng Q."/>
            <person name="Hung C.-Y."/>
            <person name="McMahan C."/>
            <person name="Muszewska A."/>
            <person name="Grynberg M."/>
            <person name="Mandel M.A."/>
            <person name="Kellner E.M."/>
            <person name="Barker B.M."/>
            <person name="Galgiani J.N."/>
            <person name="Orbach M.J."/>
            <person name="Kirkland T.N."/>
            <person name="Cole G.T."/>
            <person name="Henn M.R."/>
            <person name="Birren B.W."/>
            <person name="Taylor J.W."/>
        </authorList>
    </citation>
    <scope>NUCLEOTIDE SEQUENCE [LARGE SCALE GENOMIC DNA]</scope>
    <source>
        <strain evidence="3">RMSCC 3488</strain>
    </source>
</reference>
<dbReference type="Gene3D" id="6.10.250.1050">
    <property type="match status" value="1"/>
</dbReference>
<name>A0A0J6F400_COCPO</name>
<evidence type="ECO:0000313" key="3">
    <source>
        <dbReference type="Proteomes" id="UP000054567"/>
    </source>
</evidence>
<feature type="compositionally biased region" description="Low complexity" evidence="1">
    <location>
        <begin position="26"/>
        <end position="36"/>
    </location>
</feature>
<evidence type="ECO:0000313" key="2">
    <source>
        <dbReference type="EMBL" id="KMM67616.1"/>
    </source>
</evidence>
<accession>A0A0J6F400</accession>
<organism evidence="2 3">
    <name type="scientific">Coccidioides posadasii RMSCC 3488</name>
    <dbReference type="NCBI Taxonomy" id="454284"/>
    <lineage>
        <taxon>Eukaryota</taxon>
        <taxon>Fungi</taxon>
        <taxon>Dikarya</taxon>
        <taxon>Ascomycota</taxon>
        <taxon>Pezizomycotina</taxon>
        <taxon>Eurotiomycetes</taxon>
        <taxon>Eurotiomycetidae</taxon>
        <taxon>Onygenales</taxon>
        <taxon>Onygenaceae</taxon>
        <taxon>Coccidioides</taxon>
    </lineage>
</organism>
<feature type="compositionally biased region" description="Polar residues" evidence="1">
    <location>
        <begin position="77"/>
        <end position="93"/>
    </location>
</feature>
<feature type="compositionally biased region" description="Basic and acidic residues" evidence="1">
    <location>
        <begin position="227"/>
        <end position="246"/>
    </location>
</feature>
<dbReference type="InterPro" id="IPR007062">
    <property type="entry name" value="PPI-2"/>
</dbReference>
<reference evidence="3" key="3">
    <citation type="journal article" date="2010" name="Genome Res.">
        <title>Population genomic sequencing of Coccidioides fungi reveals recent hybridization and transposon control.</title>
        <authorList>
            <person name="Neafsey D.E."/>
            <person name="Barker B.M."/>
            <person name="Sharpton T.J."/>
            <person name="Stajich J.E."/>
            <person name="Park D.J."/>
            <person name="Whiston E."/>
            <person name="Hung C.-Y."/>
            <person name="McMahan C."/>
            <person name="White J."/>
            <person name="Sykes S."/>
            <person name="Heiman D."/>
            <person name="Young S."/>
            <person name="Zeng Q."/>
            <person name="Abouelleil A."/>
            <person name="Aftuck L."/>
            <person name="Bessette D."/>
            <person name="Brown A."/>
            <person name="FitzGerald M."/>
            <person name="Lui A."/>
            <person name="Macdonald J.P."/>
            <person name="Priest M."/>
            <person name="Orbach M.J."/>
            <person name="Galgiani J.N."/>
            <person name="Kirkland T.N."/>
            <person name="Cole G.T."/>
            <person name="Birren B.W."/>
            <person name="Henn M.R."/>
            <person name="Taylor J.W."/>
            <person name="Rounsley S.D."/>
        </authorList>
    </citation>
    <scope>NUCLEOTIDE SEQUENCE [LARGE SCALE GENOMIC DNA]</scope>
    <source>
        <strain evidence="3">RMSCC 3488</strain>
    </source>
</reference>
<proteinExistence type="predicted"/>
<dbReference type="VEuPathDB" id="FungiDB:CPAG_03949"/>
<dbReference type="PANTHER" id="PTHR12398:SF20">
    <property type="entry name" value="PROTEIN PHOSPHATASE 1 REGULATORY INHIBITOR SUBUNIT 2"/>
    <property type="match status" value="1"/>
</dbReference>
<dbReference type="GO" id="GO:0009966">
    <property type="term" value="P:regulation of signal transduction"/>
    <property type="evidence" value="ECO:0007669"/>
    <property type="project" value="InterPro"/>
</dbReference>
<dbReference type="GO" id="GO:0004864">
    <property type="term" value="F:protein phosphatase inhibitor activity"/>
    <property type="evidence" value="ECO:0007669"/>
    <property type="project" value="InterPro"/>
</dbReference>
<sequence>MATQQIPVPHSGENMPKRPKGILKNSSSSLQTTSFSPPGQAQTSPTSPQSLFKAHSPLDNKELTLQNTIYNAGKQYNPASRRQSTASKSNGADENSPRLKWDEVNLYLTEQERSSTMKIDEPKTPYVPHYDPDLEEDDEDDPDVGGIDADDVAVDELDMYNASKKVGRHRRVREDDIPDLDLGEPEEPYWQDTNDDSRITKVRTMSDASMSGKPEKHVVVGEDVGDALHRTQSQEEREKHTAFEERRKKHYEMSGVKNLLAHPENADDLEDDDNDEDTSKQPPPIPGLPERFAKS</sequence>
<feature type="region of interest" description="Disordered" evidence="1">
    <location>
        <begin position="1"/>
        <end position="155"/>
    </location>
</feature>
<feature type="compositionally biased region" description="Acidic residues" evidence="1">
    <location>
        <begin position="133"/>
        <end position="155"/>
    </location>
</feature>
<protein>
    <recommendedName>
        <fullName evidence="4">Glc8 protein</fullName>
    </recommendedName>
</protein>
<feature type="compositionally biased region" description="Basic and acidic residues" evidence="1">
    <location>
        <begin position="110"/>
        <end position="123"/>
    </location>
</feature>
<dbReference type="EMBL" id="DS268110">
    <property type="protein sequence ID" value="KMM67616.1"/>
    <property type="molecule type" value="Genomic_DNA"/>
</dbReference>
<dbReference type="OrthoDB" id="551302at2759"/>
<feature type="compositionally biased region" description="Acidic residues" evidence="1">
    <location>
        <begin position="266"/>
        <end position="276"/>
    </location>
</feature>
<evidence type="ECO:0008006" key="4">
    <source>
        <dbReference type="Google" id="ProtNLM"/>
    </source>
</evidence>
<feature type="region of interest" description="Disordered" evidence="1">
    <location>
        <begin position="177"/>
        <end position="198"/>
    </location>
</feature>
<feature type="compositionally biased region" description="Polar residues" evidence="1">
    <location>
        <begin position="37"/>
        <end position="50"/>
    </location>
</feature>
<dbReference type="AlphaFoldDB" id="A0A0J6F400"/>
<dbReference type="PANTHER" id="PTHR12398">
    <property type="entry name" value="PROTEIN PHOSPHATASE INHIBITOR"/>
    <property type="match status" value="1"/>
</dbReference>
<reference evidence="2 3" key="1">
    <citation type="submission" date="2007-06" db="EMBL/GenBank/DDBJ databases">
        <title>The Genome Sequence of Coccidioides posadasii RMSCC_3488.</title>
        <authorList>
            <consortium name="Coccidioides Genome Resources Consortium"/>
            <consortium name="The Broad Institute Genome Sequencing Platform"/>
            <person name="Henn M.R."/>
            <person name="Sykes S."/>
            <person name="Young S."/>
            <person name="Jaffe D."/>
            <person name="Berlin A."/>
            <person name="Alvarez P."/>
            <person name="Butler J."/>
            <person name="Gnerre S."/>
            <person name="Grabherr M."/>
            <person name="Mauceli E."/>
            <person name="Brockman W."/>
            <person name="Kodira C."/>
            <person name="Alvarado L."/>
            <person name="Zeng Q."/>
            <person name="Crawford M."/>
            <person name="Antoine C."/>
            <person name="Devon K."/>
            <person name="Galgiani J."/>
            <person name="Orsborn K."/>
            <person name="Lewis M.L."/>
            <person name="Nusbaum C."/>
            <person name="Galagan J."/>
            <person name="Birren B."/>
        </authorList>
    </citation>
    <scope>NUCLEOTIDE SEQUENCE [LARGE SCALE GENOMIC DNA]</scope>
    <source>
        <strain evidence="2 3">RMSCC 3488</strain>
    </source>
</reference>
<gene>
    <name evidence="2" type="ORF">CPAG_03949</name>
</gene>
<dbReference type="Pfam" id="PF04979">
    <property type="entry name" value="IPP-2"/>
    <property type="match status" value="1"/>
</dbReference>